<dbReference type="AlphaFoldDB" id="A0A9P4R332"/>
<dbReference type="PRINTS" id="PR00463">
    <property type="entry name" value="EP450I"/>
</dbReference>
<evidence type="ECO:0000256" key="5">
    <source>
        <dbReference type="RuleBase" id="RU000461"/>
    </source>
</evidence>
<dbReference type="InterPro" id="IPR050121">
    <property type="entry name" value="Cytochrome_P450_monoxygenase"/>
</dbReference>
<dbReference type="GO" id="GO:0005506">
    <property type="term" value="F:iron ion binding"/>
    <property type="evidence" value="ECO:0007669"/>
    <property type="project" value="InterPro"/>
</dbReference>
<dbReference type="Proteomes" id="UP000799444">
    <property type="component" value="Unassembled WGS sequence"/>
</dbReference>
<dbReference type="GO" id="GO:0004497">
    <property type="term" value="F:monooxygenase activity"/>
    <property type="evidence" value="ECO:0007669"/>
    <property type="project" value="UniProtKB-KW"/>
</dbReference>
<dbReference type="PROSITE" id="PS00086">
    <property type="entry name" value="CYTOCHROME_P450"/>
    <property type="match status" value="1"/>
</dbReference>
<dbReference type="InterPro" id="IPR036396">
    <property type="entry name" value="Cyt_P450_sf"/>
</dbReference>
<accession>A0A9P4R332</accession>
<feature type="binding site" description="axial binding residue" evidence="4">
    <location>
        <position position="448"/>
    </location>
    <ligand>
        <name>heme</name>
        <dbReference type="ChEBI" id="CHEBI:30413"/>
    </ligand>
    <ligandPart>
        <name>Fe</name>
        <dbReference type="ChEBI" id="CHEBI:18248"/>
    </ligandPart>
</feature>
<dbReference type="GO" id="GO:0020037">
    <property type="term" value="F:heme binding"/>
    <property type="evidence" value="ECO:0007669"/>
    <property type="project" value="InterPro"/>
</dbReference>
<dbReference type="PANTHER" id="PTHR24305">
    <property type="entry name" value="CYTOCHROME P450"/>
    <property type="match status" value="1"/>
</dbReference>
<dbReference type="GO" id="GO:0016705">
    <property type="term" value="F:oxidoreductase activity, acting on paired donors, with incorporation or reduction of molecular oxygen"/>
    <property type="evidence" value="ECO:0007669"/>
    <property type="project" value="InterPro"/>
</dbReference>
<dbReference type="CDD" id="cd11058">
    <property type="entry name" value="CYP60B-like"/>
    <property type="match status" value="1"/>
</dbReference>
<dbReference type="Pfam" id="PF00067">
    <property type="entry name" value="p450"/>
    <property type="match status" value="1"/>
</dbReference>
<dbReference type="EMBL" id="ML996130">
    <property type="protein sequence ID" value="KAF2735908.1"/>
    <property type="molecule type" value="Genomic_DNA"/>
</dbReference>
<keyword evidence="7" id="KW-1185">Reference proteome</keyword>
<dbReference type="Gene3D" id="1.10.630.10">
    <property type="entry name" value="Cytochrome P450"/>
    <property type="match status" value="1"/>
</dbReference>
<evidence type="ECO:0000256" key="4">
    <source>
        <dbReference type="PIRSR" id="PIRSR602401-1"/>
    </source>
</evidence>
<keyword evidence="3 4" id="KW-0408">Iron</keyword>
<dbReference type="SUPFAM" id="SSF48264">
    <property type="entry name" value="Cytochrome P450"/>
    <property type="match status" value="1"/>
</dbReference>
<sequence>METLLKLPLLGLCLFFAYVVIKAINNVYFHPISTIPGPSAWAASRLPFIYSLTSGNLTDDLHALHHKHGPILRTAPDEITFAHPEAWPDIFQPRPGRPQFLKDPIWWPPAPGQPSGIGSAIDPQTHAKLRKLLTPAFTTSALKSQEDIVQRYVNLLIERLEALVLVNPQPSKSAQVDLLHWFNYVTFDIFGDLGFGESFGCLENSEYHPWVSLLFKFVRAGSAICCMNYYPWINSALMKCLPQSMKNATQQHYQLIVNKVAQRLNWELERPDIMSHVIKQRKGGEGYSVDQINATFMSLTIAGSETTATTLCGAVSYLLQDGERMQMLKEEIRGAFANKEDMTLDALRDMEYLNAVLHETFRLCPAIPRMMPRIVPPGGDTVCGVRLPGGTRVAVNQWSLGREPKYWHRAAEFLPERWLSPATDDPKSPFFNDRREVVNPFSMGPRNCMGQHLAWAELRAILGKLVWNFDLEAVEEKFRWEDQRTYSLVEKMPLVVRMKMRTA</sequence>
<dbReference type="InterPro" id="IPR001128">
    <property type="entry name" value="Cyt_P450"/>
</dbReference>
<dbReference type="InterPro" id="IPR017972">
    <property type="entry name" value="Cyt_P450_CS"/>
</dbReference>
<gene>
    <name evidence="6" type="ORF">EJ04DRAFT_575716</name>
</gene>
<keyword evidence="4 5" id="KW-0349">Heme</keyword>
<keyword evidence="5" id="KW-0503">Monooxygenase</keyword>
<organism evidence="6 7">
    <name type="scientific">Polyplosphaeria fusca</name>
    <dbReference type="NCBI Taxonomy" id="682080"/>
    <lineage>
        <taxon>Eukaryota</taxon>
        <taxon>Fungi</taxon>
        <taxon>Dikarya</taxon>
        <taxon>Ascomycota</taxon>
        <taxon>Pezizomycotina</taxon>
        <taxon>Dothideomycetes</taxon>
        <taxon>Pleosporomycetidae</taxon>
        <taxon>Pleosporales</taxon>
        <taxon>Tetraplosphaeriaceae</taxon>
        <taxon>Polyplosphaeria</taxon>
    </lineage>
</organism>
<protein>
    <submittedName>
        <fullName evidence="6">Cytochrome P450</fullName>
    </submittedName>
</protein>
<name>A0A9P4R332_9PLEO</name>
<comment type="similarity">
    <text evidence="5">Belongs to the cytochrome P450 family.</text>
</comment>
<evidence type="ECO:0000313" key="7">
    <source>
        <dbReference type="Proteomes" id="UP000799444"/>
    </source>
</evidence>
<dbReference type="InterPro" id="IPR002401">
    <property type="entry name" value="Cyt_P450_E_grp-I"/>
</dbReference>
<evidence type="ECO:0000256" key="1">
    <source>
        <dbReference type="ARBA" id="ARBA00001971"/>
    </source>
</evidence>
<comment type="caution">
    <text evidence="6">The sequence shown here is derived from an EMBL/GenBank/DDBJ whole genome shotgun (WGS) entry which is preliminary data.</text>
</comment>
<reference evidence="6" key="1">
    <citation type="journal article" date="2020" name="Stud. Mycol.">
        <title>101 Dothideomycetes genomes: a test case for predicting lifestyles and emergence of pathogens.</title>
        <authorList>
            <person name="Haridas S."/>
            <person name="Albert R."/>
            <person name="Binder M."/>
            <person name="Bloem J."/>
            <person name="Labutti K."/>
            <person name="Salamov A."/>
            <person name="Andreopoulos B."/>
            <person name="Baker S."/>
            <person name="Barry K."/>
            <person name="Bills G."/>
            <person name="Bluhm B."/>
            <person name="Cannon C."/>
            <person name="Castanera R."/>
            <person name="Culley D."/>
            <person name="Daum C."/>
            <person name="Ezra D."/>
            <person name="Gonzalez J."/>
            <person name="Henrissat B."/>
            <person name="Kuo A."/>
            <person name="Liang C."/>
            <person name="Lipzen A."/>
            <person name="Lutzoni F."/>
            <person name="Magnuson J."/>
            <person name="Mondo S."/>
            <person name="Nolan M."/>
            <person name="Ohm R."/>
            <person name="Pangilinan J."/>
            <person name="Park H.-J."/>
            <person name="Ramirez L."/>
            <person name="Alfaro M."/>
            <person name="Sun H."/>
            <person name="Tritt A."/>
            <person name="Yoshinaga Y."/>
            <person name="Zwiers L.-H."/>
            <person name="Turgeon B."/>
            <person name="Goodwin S."/>
            <person name="Spatafora J."/>
            <person name="Crous P."/>
            <person name="Grigoriev I."/>
        </authorList>
    </citation>
    <scope>NUCLEOTIDE SEQUENCE</scope>
    <source>
        <strain evidence="6">CBS 125425</strain>
    </source>
</reference>
<keyword evidence="2 4" id="KW-0479">Metal-binding</keyword>
<dbReference type="OrthoDB" id="1470350at2759"/>
<evidence type="ECO:0000256" key="2">
    <source>
        <dbReference type="ARBA" id="ARBA00022723"/>
    </source>
</evidence>
<proteinExistence type="inferred from homology"/>
<dbReference type="PANTHER" id="PTHR24305:SF199">
    <property type="entry name" value="P450, PUTATIVE (EUROFUNG)-RELATED"/>
    <property type="match status" value="1"/>
</dbReference>
<evidence type="ECO:0000256" key="3">
    <source>
        <dbReference type="ARBA" id="ARBA00023004"/>
    </source>
</evidence>
<keyword evidence="5" id="KW-0560">Oxidoreductase</keyword>
<comment type="cofactor">
    <cofactor evidence="1 4">
        <name>heme</name>
        <dbReference type="ChEBI" id="CHEBI:30413"/>
    </cofactor>
</comment>
<evidence type="ECO:0000313" key="6">
    <source>
        <dbReference type="EMBL" id="KAF2735908.1"/>
    </source>
</evidence>
<dbReference type="PRINTS" id="PR00385">
    <property type="entry name" value="P450"/>
</dbReference>